<organism evidence="1 2">
    <name type="scientific">Kistimonas scapharcae</name>
    <dbReference type="NCBI Taxonomy" id="1036133"/>
    <lineage>
        <taxon>Bacteria</taxon>
        <taxon>Pseudomonadati</taxon>
        <taxon>Pseudomonadota</taxon>
        <taxon>Gammaproteobacteria</taxon>
        <taxon>Oceanospirillales</taxon>
        <taxon>Endozoicomonadaceae</taxon>
        <taxon>Kistimonas</taxon>
    </lineage>
</organism>
<dbReference type="InterPro" id="IPR027417">
    <property type="entry name" value="P-loop_NTPase"/>
</dbReference>
<gene>
    <name evidence="1" type="ORF">GCM10023116_29750</name>
</gene>
<protein>
    <recommendedName>
        <fullName evidence="3">AAA+ ATPase domain-containing protein</fullName>
    </recommendedName>
</protein>
<keyword evidence="2" id="KW-1185">Reference proteome</keyword>
<evidence type="ECO:0000313" key="1">
    <source>
        <dbReference type="EMBL" id="GAA4650692.1"/>
    </source>
</evidence>
<dbReference type="EMBL" id="BAABFL010000414">
    <property type="protein sequence ID" value="GAA4650692.1"/>
    <property type="molecule type" value="Genomic_DNA"/>
</dbReference>
<evidence type="ECO:0000313" key="2">
    <source>
        <dbReference type="Proteomes" id="UP001500604"/>
    </source>
</evidence>
<evidence type="ECO:0008006" key="3">
    <source>
        <dbReference type="Google" id="ProtNLM"/>
    </source>
</evidence>
<sequence length="301" mass="34316">MAFIDLYKTAKNPPEKLESYLPALIRQGSYTATFSGGSGKGKSSLIGQLALELCGYPESLSTGLRLNKDDAKITYLPAEDPEIVLQHRFHYLLNRLNDDQLKRVLSNFSVDNLMEERPNICEKKWIDRLHGVAQKNDIIICDTARRFHDKKEEDNTEMNYVLNCMTDVIKNTNCILMVVGHITKEAGKNKDVINDQYSSRGGSVIVDNSKWNTVLTSCTPKLLDYYFGVKNISEKEAEDYIVIGGSKTNFGKFNNVLLKRINSRNPDIHGCHFERIRVPFMINIENKNEKKGRVYGRQKSK</sequence>
<name>A0ABP8V4G6_9GAMM</name>
<dbReference type="Pfam" id="PF13481">
    <property type="entry name" value="AAA_25"/>
    <property type="match status" value="1"/>
</dbReference>
<accession>A0ABP8V4G6</accession>
<dbReference type="Gene3D" id="3.40.50.300">
    <property type="entry name" value="P-loop containing nucleotide triphosphate hydrolases"/>
    <property type="match status" value="1"/>
</dbReference>
<comment type="caution">
    <text evidence="1">The sequence shown here is derived from an EMBL/GenBank/DDBJ whole genome shotgun (WGS) entry which is preliminary data.</text>
</comment>
<dbReference type="Proteomes" id="UP001500604">
    <property type="component" value="Unassembled WGS sequence"/>
</dbReference>
<dbReference type="SUPFAM" id="SSF52540">
    <property type="entry name" value="P-loop containing nucleoside triphosphate hydrolases"/>
    <property type="match status" value="1"/>
</dbReference>
<dbReference type="RefSeq" id="WP_345196916.1">
    <property type="nucleotide sequence ID" value="NZ_BAABFL010000414.1"/>
</dbReference>
<reference evidence="2" key="1">
    <citation type="journal article" date="2019" name="Int. J. Syst. Evol. Microbiol.">
        <title>The Global Catalogue of Microorganisms (GCM) 10K type strain sequencing project: providing services to taxonomists for standard genome sequencing and annotation.</title>
        <authorList>
            <consortium name="The Broad Institute Genomics Platform"/>
            <consortium name="The Broad Institute Genome Sequencing Center for Infectious Disease"/>
            <person name="Wu L."/>
            <person name="Ma J."/>
        </authorList>
    </citation>
    <scope>NUCLEOTIDE SEQUENCE [LARGE SCALE GENOMIC DNA]</scope>
    <source>
        <strain evidence="2">JCM 17805</strain>
    </source>
</reference>
<proteinExistence type="predicted"/>